<dbReference type="InterPro" id="IPR005479">
    <property type="entry name" value="CPAse_ATP-bd"/>
</dbReference>
<dbReference type="Pfam" id="PF02785">
    <property type="entry name" value="Biotin_carb_C"/>
    <property type="match status" value="1"/>
</dbReference>
<evidence type="ECO:0000256" key="3">
    <source>
        <dbReference type="ARBA" id="ARBA00004956"/>
    </source>
</evidence>
<keyword evidence="8 13" id="KW-0067">ATP-binding</keyword>
<dbReference type="InterPro" id="IPR011054">
    <property type="entry name" value="Rudment_hybrid_motif"/>
</dbReference>
<evidence type="ECO:0000256" key="10">
    <source>
        <dbReference type="ARBA" id="ARBA00023267"/>
    </source>
</evidence>
<dbReference type="FunFam" id="3.30.470.20:FF:000028">
    <property type="entry name" value="Methylcrotonoyl-CoA carboxylase subunit alpha, mitochondrial"/>
    <property type="match status" value="1"/>
</dbReference>
<dbReference type="SUPFAM" id="SSF51230">
    <property type="entry name" value="Single hybrid motif"/>
    <property type="match status" value="1"/>
</dbReference>
<dbReference type="PANTHER" id="PTHR18866">
    <property type="entry name" value="CARBOXYLASE:PYRUVATE/ACETYL-COA/PROPIONYL-COA CARBOXYLASE"/>
    <property type="match status" value="1"/>
</dbReference>
<dbReference type="SUPFAM" id="SSF51246">
    <property type="entry name" value="Rudiment single hybrid motif"/>
    <property type="match status" value="1"/>
</dbReference>
<dbReference type="STRING" id="406100.SAMN04488052_101837"/>
<dbReference type="PROSITE" id="PS50975">
    <property type="entry name" value="ATP_GRASP"/>
    <property type="match status" value="1"/>
</dbReference>
<reference evidence="17 18" key="1">
    <citation type="submission" date="2016-10" db="EMBL/GenBank/DDBJ databases">
        <authorList>
            <person name="de Groot N.N."/>
        </authorList>
    </citation>
    <scope>NUCLEOTIDE SEQUENCE [LARGE SCALE GENOMIC DNA]</scope>
    <source>
        <strain evidence="17 18">CGMCC 1.6291</strain>
    </source>
</reference>
<evidence type="ECO:0000313" key="17">
    <source>
        <dbReference type="EMBL" id="SEO58617.1"/>
    </source>
</evidence>
<dbReference type="SMART" id="SM00878">
    <property type="entry name" value="Biotin_carb_C"/>
    <property type="match status" value="1"/>
</dbReference>
<dbReference type="PANTHER" id="PTHR18866:SF33">
    <property type="entry name" value="METHYLCROTONOYL-COA CARBOXYLASE SUBUNIT ALPHA, MITOCHONDRIAL-RELATED"/>
    <property type="match status" value="1"/>
</dbReference>
<proteinExistence type="predicted"/>
<dbReference type="InterPro" id="IPR011053">
    <property type="entry name" value="Single_hybrid_motif"/>
</dbReference>
<dbReference type="Pfam" id="PF02786">
    <property type="entry name" value="CPSase_L_D2"/>
    <property type="match status" value="1"/>
</dbReference>
<evidence type="ECO:0000256" key="2">
    <source>
        <dbReference type="ARBA" id="ARBA00003761"/>
    </source>
</evidence>
<gene>
    <name evidence="17" type="ORF">SAMN04488052_101837</name>
</gene>
<dbReference type="OrthoDB" id="9763189at2"/>
<dbReference type="PROSITE" id="PS50968">
    <property type="entry name" value="BIOTINYL_LIPOYL"/>
    <property type="match status" value="1"/>
</dbReference>
<organism evidence="17 18">
    <name type="scientific">Aquisalimonas asiatica</name>
    <dbReference type="NCBI Taxonomy" id="406100"/>
    <lineage>
        <taxon>Bacteria</taxon>
        <taxon>Pseudomonadati</taxon>
        <taxon>Pseudomonadota</taxon>
        <taxon>Gammaproteobacteria</taxon>
        <taxon>Chromatiales</taxon>
        <taxon>Ectothiorhodospiraceae</taxon>
        <taxon>Aquisalimonas</taxon>
    </lineage>
</organism>
<evidence type="ECO:0000256" key="12">
    <source>
        <dbReference type="ARBA" id="ARBA00048600"/>
    </source>
</evidence>
<dbReference type="EMBL" id="FOEG01000001">
    <property type="protein sequence ID" value="SEO58617.1"/>
    <property type="molecule type" value="Genomic_DNA"/>
</dbReference>
<dbReference type="Gene3D" id="3.30.1490.20">
    <property type="entry name" value="ATP-grasp fold, A domain"/>
    <property type="match status" value="1"/>
</dbReference>
<dbReference type="InterPro" id="IPR011764">
    <property type="entry name" value="Biotin_carboxylation_dom"/>
</dbReference>
<dbReference type="FunFam" id="3.40.50.20:FF:000010">
    <property type="entry name" value="Propionyl-CoA carboxylase subunit alpha"/>
    <property type="match status" value="1"/>
</dbReference>
<evidence type="ECO:0000256" key="4">
    <source>
        <dbReference type="ARBA" id="ARBA00011750"/>
    </source>
</evidence>
<dbReference type="PROSITE" id="PS00867">
    <property type="entry name" value="CPSASE_2"/>
    <property type="match status" value="1"/>
</dbReference>
<feature type="domain" description="ATP-grasp" evidence="15">
    <location>
        <begin position="120"/>
        <end position="317"/>
    </location>
</feature>
<dbReference type="InterPro" id="IPR016185">
    <property type="entry name" value="PreATP-grasp_dom_sf"/>
</dbReference>
<keyword evidence="6" id="KW-0436">Ligase</keyword>
<comment type="cofactor">
    <cofactor evidence="1">
        <name>biotin</name>
        <dbReference type="ChEBI" id="CHEBI:57586"/>
    </cofactor>
</comment>
<keyword evidence="10" id="KW-0092">Biotin</keyword>
<dbReference type="FunFam" id="3.30.1490.20:FF:000003">
    <property type="entry name" value="acetyl-CoA carboxylase isoform X1"/>
    <property type="match status" value="1"/>
</dbReference>
<name>A0A1H8QX46_9GAMM</name>
<dbReference type="AlphaFoldDB" id="A0A1H8QX46"/>
<evidence type="ECO:0000256" key="8">
    <source>
        <dbReference type="ARBA" id="ARBA00022840"/>
    </source>
</evidence>
<dbReference type="InterPro" id="IPR005482">
    <property type="entry name" value="Biotin_COase_C"/>
</dbReference>
<evidence type="ECO:0000256" key="9">
    <source>
        <dbReference type="ARBA" id="ARBA00022946"/>
    </source>
</evidence>
<comment type="function">
    <text evidence="2">This protein is a component of the acetyl coenzyme A carboxylase complex; first, biotin carboxylase catalyzes the carboxylation of the carrier protein and then the transcarboxylase transfers the carboxyl group to form malonyl-CoA.</text>
</comment>
<keyword evidence="7 13" id="KW-0547">Nucleotide-binding</keyword>
<dbReference type="Proteomes" id="UP000199657">
    <property type="component" value="Unassembled WGS sequence"/>
</dbReference>
<protein>
    <recommendedName>
        <fullName evidence="5">Biotin carboxylase</fullName>
    </recommendedName>
    <alternativeName>
        <fullName evidence="11">Acetyl-coenzyme A carboxylase biotin carboxylase subunit A</fullName>
    </alternativeName>
</protein>
<keyword evidence="9" id="KW-0809">Transit peptide</keyword>
<dbReference type="NCBIfam" id="NF006367">
    <property type="entry name" value="PRK08591.1"/>
    <property type="match status" value="1"/>
</dbReference>
<evidence type="ECO:0000256" key="7">
    <source>
        <dbReference type="ARBA" id="ARBA00022741"/>
    </source>
</evidence>
<dbReference type="FunFam" id="2.40.50.100:FF:000003">
    <property type="entry name" value="Acetyl-CoA carboxylase biotin carboxyl carrier protein"/>
    <property type="match status" value="1"/>
</dbReference>
<evidence type="ECO:0000256" key="6">
    <source>
        <dbReference type="ARBA" id="ARBA00022598"/>
    </source>
</evidence>
<dbReference type="InterPro" id="IPR013815">
    <property type="entry name" value="ATP_grasp_subdomain_1"/>
</dbReference>
<dbReference type="InterPro" id="IPR000089">
    <property type="entry name" value="Biotin_lipoyl"/>
</dbReference>
<evidence type="ECO:0000313" key="18">
    <source>
        <dbReference type="Proteomes" id="UP000199657"/>
    </source>
</evidence>
<keyword evidence="18" id="KW-1185">Reference proteome</keyword>
<dbReference type="RefSeq" id="WP_091640153.1">
    <property type="nucleotide sequence ID" value="NZ_FOEG01000001.1"/>
</dbReference>
<dbReference type="InterPro" id="IPR011761">
    <property type="entry name" value="ATP-grasp"/>
</dbReference>
<evidence type="ECO:0000256" key="13">
    <source>
        <dbReference type="PROSITE-ProRule" id="PRU00409"/>
    </source>
</evidence>
<evidence type="ECO:0000256" key="11">
    <source>
        <dbReference type="ARBA" id="ARBA00033786"/>
    </source>
</evidence>
<feature type="domain" description="Lipoyl-binding" evidence="14">
    <location>
        <begin position="577"/>
        <end position="663"/>
    </location>
</feature>
<evidence type="ECO:0000259" key="15">
    <source>
        <dbReference type="PROSITE" id="PS50975"/>
    </source>
</evidence>
<feature type="domain" description="Biotin carboxylation" evidence="16">
    <location>
        <begin position="1"/>
        <end position="447"/>
    </location>
</feature>
<evidence type="ECO:0000259" key="14">
    <source>
        <dbReference type="PROSITE" id="PS50968"/>
    </source>
</evidence>
<dbReference type="InterPro" id="IPR050856">
    <property type="entry name" value="Biotin_carboxylase_complex"/>
</dbReference>
<evidence type="ECO:0000256" key="1">
    <source>
        <dbReference type="ARBA" id="ARBA00001953"/>
    </source>
</evidence>
<dbReference type="CDD" id="cd06850">
    <property type="entry name" value="biotinyl_domain"/>
    <property type="match status" value="1"/>
</dbReference>
<comment type="pathway">
    <text evidence="3">Lipid metabolism; malonyl-CoA biosynthesis; malonyl-CoA from acetyl-CoA: step 1/1.</text>
</comment>
<dbReference type="GO" id="GO:0046872">
    <property type="term" value="F:metal ion binding"/>
    <property type="evidence" value="ECO:0007669"/>
    <property type="project" value="InterPro"/>
</dbReference>
<accession>A0A1H8QX46</accession>
<dbReference type="GO" id="GO:0004075">
    <property type="term" value="F:biotin carboxylase activity"/>
    <property type="evidence" value="ECO:0007669"/>
    <property type="project" value="UniProtKB-EC"/>
</dbReference>
<dbReference type="Gene3D" id="3.30.700.40">
    <property type="match status" value="1"/>
</dbReference>
<dbReference type="Pfam" id="PF00289">
    <property type="entry name" value="Biotin_carb_N"/>
    <property type="match status" value="1"/>
</dbReference>
<dbReference type="Gene3D" id="2.40.50.100">
    <property type="match status" value="1"/>
</dbReference>
<evidence type="ECO:0000256" key="5">
    <source>
        <dbReference type="ARBA" id="ARBA00017242"/>
    </source>
</evidence>
<dbReference type="GO" id="GO:0005524">
    <property type="term" value="F:ATP binding"/>
    <property type="evidence" value="ECO:0007669"/>
    <property type="project" value="UniProtKB-UniRule"/>
</dbReference>
<comment type="catalytic activity">
    <reaction evidence="12">
        <text>N(6)-biotinyl-L-lysyl-[protein] + hydrogencarbonate + ATP = N(6)-carboxybiotinyl-L-lysyl-[protein] + ADP + phosphate + H(+)</text>
        <dbReference type="Rhea" id="RHEA:13501"/>
        <dbReference type="Rhea" id="RHEA-COMP:10505"/>
        <dbReference type="Rhea" id="RHEA-COMP:10506"/>
        <dbReference type="ChEBI" id="CHEBI:15378"/>
        <dbReference type="ChEBI" id="CHEBI:17544"/>
        <dbReference type="ChEBI" id="CHEBI:30616"/>
        <dbReference type="ChEBI" id="CHEBI:43474"/>
        <dbReference type="ChEBI" id="CHEBI:83144"/>
        <dbReference type="ChEBI" id="CHEBI:83145"/>
        <dbReference type="ChEBI" id="CHEBI:456216"/>
        <dbReference type="EC" id="6.3.4.14"/>
    </reaction>
</comment>
<evidence type="ECO:0000259" key="16">
    <source>
        <dbReference type="PROSITE" id="PS50979"/>
    </source>
</evidence>
<dbReference type="SUPFAM" id="SSF56059">
    <property type="entry name" value="Glutathione synthetase ATP-binding domain-like"/>
    <property type="match status" value="1"/>
</dbReference>
<dbReference type="Pfam" id="PF21139">
    <property type="entry name" value="BT_MCC_alpha"/>
    <property type="match status" value="1"/>
</dbReference>
<dbReference type="Pfam" id="PF00364">
    <property type="entry name" value="Biotin_lipoyl"/>
    <property type="match status" value="1"/>
</dbReference>
<dbReference type="PROSITE" id="PS00866">
    <property type="entry name" value="CPSASE_1"/>
    <property type="match status" value="1"/>
</dbReference>
<comment type="subunit">
    <text evidence="4">Acetyl-CoA carboxylase is a heterohexamer of biotin carboxyl carrier protein, biotin carboxylase and the two subunits of carboxyl transferase in a 2:2 complex.</text>
</comment>
<dbReference type="Gene3D" id="3.30.470.20">
    <property type="entry name" value="ATP-grasp fold, B domain"/>
    <property type="match status" value="1"/>
</dbReference>
<dbReference type="PROSITE" id="PS50979">
    <property type="entry name" value="BC"/>
    <property type="match status" value="1"/>
</dbReference>
<sequence>MLQTVLIANRGEIACRIARTCRAMGVRTVAVYSEADADAMHLHACDEAWPVGPASAKESYLNVDRILDVARRSGADGIHPGYGFLSENADFAEACERAGIRFIGPPGSAIRAMGSKSAAKTIMADAGVPLVPGYHGDDQTPEHLAAVADEIGYPVLIKASAGGGGKGMRRVDDPADFAAALTSARREAAAGFGDDTVLLEKYLLQPRHVEVQVFADSHGNVVHLFERDCSVQRRHQKVIEEAPAPGLSDEKRQAMGDAAVAAARAIGYVGAGTVEFIMEAHGDFFFMEMNTRLQVEHPVTEMITGEDLVAWQLQVAAGQPLPRNQDALAFSGHAFEARIYAEDPDRDFLPAIGTVSRLRTPAEHDHVRIDTGIREGDAIAIHYDPMIAKLVVWDHDRDKALQRLRNALADWTVAGTTTNTRFLGRIAAHPAFARGGVDTGFIEQYRDDLFPEARPVSDRFLAAAALYELLSVDQAAAARARVSGDPWSPWHSTDGWQPNSDNHHVLHFLDGDTDLTVVAHYRRDCFLLDLPGGTVTANGSLGADGHMRLVLDGVHQDALALQSGDQLSVAIGGEERKLVIHDPLSAGMGEELREGSLTAPMPGTVLQVMVAEGDHVEEGAALMVLEAMKMEHTIRAFASGRVDKVNFREGDQVSEGAELLAIGAEE</sequence>
<dbReference type="InterPro" id="IPR048429">
    <property type="entry name" value="MCC_alpha_BT"/>
</dbReference>
<dbReference type="SUPFAM" id="SSF52440">
    <property type="entry name" value="PreATP-grasp domain"/>
    <property type="match status" value="1"/>
</dbReference>
<dbReference type="Gene3D" id="3.40.50.20">
    <property type="match status" value="1"/>
</dbReference>
<dbReference type="InterPro" id="IPR005481">
    <property type="entry name" value="BC-like_N"/>
</dbReference>